<dbReference type="RefSeq" id="WP_077547665.1">
    <property type="nucleotide sequence ID" value="NZ_JACHEJ010000007.1"/>
</dbReference>
<keyword evidence="2" id="KW-1185">Reference proteome</keyword>
<comment type="caution">
    <text evidence="1">The sequence shown here is derived from an EMBL/GenBank/DDBJ whole genome shotgun (WGS) entry which is preliminary data.</text>
</comment>
<accession>A0A7X0DDL2</accession>
<sequence length="79" mass="8763">MPDRYFYPGILASDDLKLLHDTVRDVLQVESGDGAARDPEAVARVVLRLYRTGLTEHDKLLRLAGLMVDRQALVGGPVF</sequence>
<evidence type="ECO:0000313" key="2">
    <source>
        <dbReference type="Proteomes" id="UP000535501"/>
    </source>
</evidence>
<gene>
    <name evidence="1" type="ORF">HNQ75_002960</name>
</gene>
<dbReference type="Proteomes" id="UP000535501">
    <property type="component" value="Unassembled WGS sequence"/>
</dbReference>
<dbReference type="EMBL" id="JACHEJ010000007">
    <property type="protein sequence ID" value="MBB6180977.1"/>
    <property type="molecule type" value="Genomic_DNA"/>
</dbReference>
<reference evidence="1 2" key="1">
    <citation type="submission" date="2020-08" db="EMBL/GenBank/DDBJ databases">
        <title>Genomic Encyclopedia of Type Strains, Phase IV (KMG-IV): sequencing the most valuable type-strain genomes for metagenomic binning, comparative biology and taxonomic classification.</title>
        <authorList>
            <person name="Goeker M."/>
        </authorList>
    </citation>
    <scope>NUCLEOTIDE SEQUENCE [LARGE SCALE GENOMIC DNA]</scope>
    <source>
        <strain evidence="1 2">DSM 102134</strain>
    </source>
</reference>
<dbReference type="AlphaFoldDB" id="A0A7X0DDL2"/>
<proteinExistence type="predicted"/>
<name>A0A7X0DDL2_9HYPH</name>
<protein>
    <submittedName>
        <fullName evidence="1">Uncharacterized protein</fullName>
    </submittedName>
</protein>
<evidence type="ECO:0000313" key="1">
    <source>
        <dbReference type="EMBL" id="MBB6180977.1"/>
    </source>
</evidence>
<organism evidence="1 2">
    <name type="scientific">Pseudorhizobium flavum</name>
    <dbReference type="NCBI Taxonomy" id="1335061"/>
    <lineage>
        <taxon>Bacteria</taxon>
        <taxon>Pseudomonadati</taxon>
        <taxon>Pseudomonadota</taxon>
        <taxon>Alphaproteobacteria</taxon>
        <taxon>Hyphomicrobiales</taxon>
        <taxon>Rhizobiaceae</taxon>
        <taxon>Rhizobium/Agrobacterium group</taxon>
        <taxon>Pseudorhizobium</taxon>
    </lineage>
</organism>